<keyword evidence="3" id="KW-0325">Glycoprotein</keyword>
<dbReference type="Gene3D" id="2.60.40.10">
    <property type="entry name" value="Immunoglobulins"/>
    <property type="match status" value="1"/>
</dbReference>
<dbReference type="SMART" id="SM00060">
    <property type="entry name" value="FN3"/>
    <property type="match status" value="1"/>
</dbReference>
<reference evidence="6" key="1">
    <citation type="submission" date="2020-05" db="EMBL/GenBank/DDBJ databases">
        <authorList>
            <person name="Chiriac C."/>
            <person name="Salcher M."/>
            <person name="Ghai R."/>
            <person name="Kavagutti S V."/>
        </authorList>
    </citation>
    <scope>NUCLEOTIDE SEQUENCE</scope>
</reference>
<proteinExistence type="predicted"/>
<dbReference type="InterPro" id="IPR019791">
    <property type="entry name" value="Haem_peroxidase_animal"/>
</dbReference>
<dbReference type="PROSITE" id="PS50292">
    <property type="entry name" value="PEROXIDASE_3"/>
    <property type="match status" value="1"/>
</dbReference>
<dbReference type="SUPFAM" id="SSF48113">
    <property type="entry name" value="Heme-dependent peroxidases"/>
    <property type="match status" value="2"/>
</dbReference>
<dbReference type="Gene3D" id="1.10.640.10">
    <property type="entry name" value="Haem peroxidase domain superfamily, animal type"/>
    <property type="match status" value="1"/>
</dbReference>
<dbReference type="InterPro" id="IPR018511">
    <property type="entry name" value="Hemolysin-typ_Ca-bd_CS"/>
</dbReference>
<dbReference type="InterPro" id="IPR037120">
    <property type="entry name" value="Haem_peroxidase_sf_animal"/>
</dbReference>
<dbReference type="PROSITE" id="PS50853">
    <property type="entry name" value="FN3"/>
    <property type="match status" value="1"/>
</dbReference>
<evidence type="ECO:0000256" key="4">
    <source>
        <dbReference type="SAM" id="MobiDB-lite"/>
    </source>
</evidence>
<dbReference type="InterPro" id="IPR011049">
    <property type="entry name" value="Serralysin-like_metalloprot_C"/>
</dbReference>
<dbReference type="Pfam" id="PF00353">
    <property type="entry name" value="HemolysinCabind"/>
    <property type="match status" value="6"/>
</dbReference>
<dbReference type="InterPro" id="IPR013783">
    <property type="entry name" value="Ig-like_fold"/>
</dbReference>
<dbReference type="EMBL" id="CAFAAZ010000018">
    <property type="protein sequence ID" value="CAB4828010.1"/>
    <property type="molecule type" value="Genomic_DNA"/>
</dbReference>
<sequence length="2234" mass="229138">MKRLRIVSIVLTAAIVMPVNAISAPANAAITLTNTIPMVNPNTLTLASAGVIGDKIRFTQTGVSSAVVTFTGTSNNTATASRVGSTDTWEFTVPSGAKTGAATVSINGAAGTSAGTFQVWNTHGEPYVMPAGHLNVTYNDLQFVLDQIKMAEAHADRTSAGGTARSSINATNAESATRTKLSVGTAKSSITYPFDVTSATRCLTADDVAAAGGNGYGSTNLSGSYIWTTEDPLGLRTVNGECNNISRVMAETNPAVPANIADTAAWGATEQNFTRLQPRASRTGYEPGAMVQDSAPRTISNLISDQSTNNPAAIAAATETVDVLYGATGYVTENSVNATNGTVTTVLSIPNITADYNVSAGYDSWFTLFGQFFDHGLDLIPKAGAAVLIPLLKDDPLYVQSSNTNFMVLTRAADATTGESINLTSPWIDQSQTYGSHPSQNVFVREYTFINSNSTNNPRVVATGALLDEPGGGMPTWKTVKAQALKLGIKLSDYDVNSVPVIATNQYGKFIPGSNGYALMLFTNSAKNSFVWMEGTSAGLATSITFSGATWTAVGSGHPFLNDTAAGAVPYGIGQCSGSRLTADADSIMNSAVSAPSCSTYDDELLDAHLIAGDGRINENIGLSAVHNVFHGEHNLLVKDIEDLLLKSPVIPAAFKAEWTGERKYQAARFIMEMEYQHMVYDEFARRIAPELPPFITYDPSVNAQITAEFASAVYRLGHSMLNETIARSNPGQFYDPSNNQDVSLITAFTNPAQARLARPAVIASAVSDGSSITYTLQANEKAPLAGSVVTVTNMSAAGYDVKDAVVDSITTGGTQTFTVKKQYRGGASAVTIPSFPVVTSTTSKTAGDLSNIAVVTISDPGTNAYSFTALEATAAIAQGMTSQRGNEIDEFVTDGVRNNLLGLPLDLAALNITRGRDVGVQTLNNFRANSANGKLQPYASWYSFIINGLRHRESGVNFVAAYGTDPSLAIDPASSTPTADKRAAAMAIVSAAIPVFITNAASGTGKITYSAFNSYSAGQHVTISGITGTSGTCNIVNGLIIAADASSFDVEVASPNCSGYVSMHATGSGSGGSAIFVPTTAEETKTKNAIDFINGPAASTGLNDVDLWMGGLAENPDKQPLTPPMLGPTFQYVFTDQLQKLQDNDRFYYLSRLLGTNLFGEIPAQKLTDIVRRNTPAPSRGIIGINSPGFSISDCTSGSKAGLVPDSISCKSLSTTNAPFDLTNTDLLNMVLFGDPTDSAPVRLSGGGGDDSIQGGAGNDILSGGASGGDIVLGFAGNDIIFGGPGEDIINGGSGNDVINAGNSQAGDIADGGSGSDFIHCGMCSGLAVSFHGEAGNDFVQGGSSSDLALTGGEGDDWVEGGPGLDILNGDNGIFGNILLGLPSYYGGNDVLLPGAGLDTPFGDAGDDIFLLGQGATAVEGAYGFDWASYEYNQRFDNGATTKASVWADLGGSINPGSARTGDILVLVEGLSGSSGNDQLFGGIGRLNQTITGVFGTRNSTQLILPGTLTILPGSHVTGPNIGANAIVTDFAQLKNGTTTTVRLSVAHTGTMIGIGSGATVTISTEQLRVPTLIPGLSEMVTNTPIWTTSGGWSGGAILLGGDGNDSLYPSDGADVIHGSTYLHTCISLSSEVTDAGAIAATDVNCGSGRGYSNMSLVARFMDNGAVHPTDLRIIREVLPTAIRVTEVAATGTAVTYTANNNFYVGERISVSGLVAGTTNLTAYQPRNALVTGATSTTFTIASTAPALSAPVTGITAGTAVATDTLDLTGGLTGDPGAVPNAVGGISGPETQFTFTRITGTLPGGATYGCTVTDSVSGNKMYVYDVQMVQFVNSAAKAISTNCGGFDVPSAPATPVAVAGQTKATVSWVAPATNGAPIDYYTVDYFKRSNFRTWSNTPTTYSTGSCSGTANNKQVAANLLSCDVTGLAANDVVRFEVRAHNAAGYSVASPNSNEVTVLSATAKINPVLAWSGISVVPGAAWTLTAPTITSGPTGGTFAYVVTPASTTVVLTGASAQASMTPGTATIVATYTPTDLTLYNTATATMTVTVSATPVVVTPGPTGPFTITTSPLASINGNFTAITSVTLGTSGGGTGTVTYSVTPTNLCRIAGGVLTASGAGTCTVTARKATTPTATTATLPVVFILADQAALRITNTSLSTGRANSFQVTTSGGSGSGAVSYAVTLGANSACNINPTTGVLTSGVAGSTCSVTVTKAASSLYNATTSTAVVFRFT</sequence>
<protein>
    <submittedName>
        <fullName evidence="6">Unannotated protein</fullName>
    </submittedName>
</protein>
<dbReference type="GO" id="GO:0020037">
    <property type="term" value="F:heme binding"/>
    <property type="evidence" value="ECO:0007669"/>
    <property type="project" value="InterPro"/>
</dbReference>
<dbReference type="CDD" id="cd00063">
    <property type="entry name" value="FN3"/>
    <property type="match status" value="1"/>
</dbReference>
<dbReference type="Pfam" id="PF00041">
    <property type="entry name" value="fn3"/>
    <property type="match status" value="1"/>
</dbReference>
<dbReference type="PRINTS" id="PR00313">
    <property type="entry name" value="CABNDNGRPT"/>
</dbReference>
<evidence type="ECO:0000259" key="5">
    <source>
        <dbReference type="PROSITE" id="PS50853"/>
    </source>
</evidence>
<comment type="subcellular location">
    <subcellularLocation>
        <location evidence="1">Secreted</location>
    </subcellularLocation>
</comment>
<feature type="region of interest" description="Disordered" evidence="4">
    <location>
        <begin position="158"/>
        <end position="180"/>
    </location>
</feature>
<accession>A0A6J7A669</accession>
<evidence type="ECO:0000256" key="3">
    <source>
        <dbReference type="ARBA" id="ARBA00023180"/>
    </source>
</evidence>
<dbReference type="PANTHER" id="PTHR11475:SF4">
    <property type="entry name" value="CHORION PEROXIDASE"/>
    <property type="match status" value="1"/>
</dbReference>
<dbReference type="InterPro" id="IPR003961">
    <property type="entry name" value="FN3_dom"/>
</dbReference>
<dbReference type="GO" id="GO:0004601">
    <property type="term" value="F:peroxidase activity"/>
    <property type="evidence" value="ECO:0007669"/>
    <property type="project" value="InterPro"/>
</dbReference>
<dbReference type="Gene3D" id="2.150.10.10">
    <property type="entry name" value="Serralysin-like metalloprotease, C-terminal"/>
    <property type="match status" value="2"/>
</dbReference>
<name>A0A6J7A669_9ZZZZ</name>
<dbReference type="GO" id="GO:0005509">
    <property type="term" value="F:calcium ion binding"/>
    <property type="evidence" value="ECO:0007669"/>
    <property type="project" value="InterPro"/>
</dbReference>
<organism evidence="6">
    <name type="scientific">freshwater metagenome</name>
    <dbReference type="NCBI Taxonomy" id="449393"/>
    <lineage>
        <taxon>unclassified sequences</taxon>
        <taxon>metagenomes</taxon>
        <taxon>ecological metagenomes</taxon>
    </lineage>
</organism>
<keyword evidence="2" id="KW-0964">Secreted</keyword>
<dbReference type="PROSITE" id="PS00330">
    <property type="entry name" value="HEMOLYSIN_CALCIUM"/>
    <property type="match status" value="1"/>
</dbReference>
<feature type="compositionally biased region" description="Polar residues" evidence="4">
    <location>
        <begin position="160"/>
        <end position="180"/>
    </location>
</feature>
<dbReference type="PANTHER" id="PTHR11475">
    <property type="entry name" value="OXIDASE/PEROXIDASE"/>
    <property type="match status" value="1"/>
</dbReference>
<dbReference type="SUPFAM" id="SSF51120">
    <property type="entry name" value="beta-Roll"/>
    <property type="match status" value="2"/>
</dbReference>
<evidence type="ECO:0000313" key="6">
    <source>
        <dbReference type="EMBL" id="CAB4828010.1"/>
    </source>
</evidence>
<dbReference type="InterPro" id="IPR001343">
    <property type="entry name" value="Hemolysn_Ca-bd"/>
</dbReference>
<dbReference type="Pfam" id="PF03098">
    <property type="entry name" value="An_peroxidase"/>
    <property type="match status" value="4"/>
</dbReference>
<dbReference type="InterPro" id="IPR010255">
    <property type="entry name" value="Haem_peroxidase_sf"/>
</dbReference>
<dbReference type="InterPro" id="IPR036116">
    <property type="entry name" value="FN3_sf"/>
</dbReference>
<dbReference type="GO" id="GO:0005576">
    <property type="term" value="C:extracellular region"/>
    <property type="evidence" value="ECO:0007669"/>
    <property type="project" value="UniProtKB-SubCell"/>
</dbReference>
<feature type="domain" description="Fibronectin type-III" evidence="5">
    <location>
        <begin position="1849"/>
        <end position="1961"/>
    </location>
</feature>
<gene>
    <name evidence="6" type="ORF">UFOPK3128_01322</name>
</gene>
<evidence type="ECO:0000256" key="1">
    <source>
        <dbReference type="ARBA" id="ARBA00004613"/>
    </source>
</evidence>
<dbReference type="SUPFAM" id="SSF49265">
    <property type="entry name" value="Fibronectin type III"/>
    <property type="match status" value="1"/>
</dbReference>
<dbReference type="GO" id="GO:0006979">
    <property type="term" value="P:response to oxidative stress"/>
    <property type="evidence" value="ECO:0007669"/>
    <property type="project" value="InterPro"/>
</dbReference>
<evidence type="ECO:0000256" key="2">
    <source>
        <dbReference type="ARBA" id="ARBA00022525"/>
    </source>
</evidence>